<protein>
    <submittedName>
        <fullName evidence="2">Fimbrial protein</fullName>
    </submittedName>
</protein>
<dbReference type="AlphaFoldDB" id="A0A4P6WSQ9"/>
<reference evidence="2 3" key="1">
    <citation type="submission" date="2019-03" db="EMBL/GenBank/DDBJ databases">
        <title>Complete genome sequence of an arsenate-respiring bacteria, Citrobacter sp. LY-1.</title>
        <authorList>
            <person name="Wang H."/>
            <person name="Liu Y."/>
            <person name="Li Q."/>
            <person name="Huang J."/>
        </authorList>
    </citation>
    <scope>NUCLEOTIDE SEQUENCE [LARGE SCALE GENOMIC DNA]</scope>
    <source>
        <strain evidence="2 3">LY-1</strain>
    </source>
</reference>
<keyword evidence="3" id="KW-1185">Reference proteome</keyword>
<sequence>MTLNKPVFSGSVIGLLLIIAVAHNAHSATATASVKLKATFIAPPCTITTPDRVPLGMMLPGSRSYLPFSITISCLSATPTFLYAQIVQGSLTTGTSDRVDMNGPAGTTGTPAQLWLTDSDGKTVTLDGSGASDNTKGFCTGTTDRTCRLTPSVQVAANTPKGITIATVRFSVAYP</sequence>
<feature type="chain" id="PRO_5020569916" evidence="1">
    <location>
        <begin position="28"/>
        <end position="175"/>
    </location>
</feature>
<feature type="signal peptide" evidence="1">
    <location>
        <begin position="1"/>
        <end position="27"/>
    </location>
</feature>
<name>A0A4P6WSQ9_9ENTR</name>
<dbReference type="SUPFAM" id="SSF49401">
    <property type="entry name" value="Bacterial adhesins"/>
    <property type="match status" value="1"/>
</dbReference>
<keyword evidence="1" id="KW-0732">Signal</keyword>
<evidence type="ECO:0000313" key="2">
    <source>
        <dbReference type="EMBL" id="QBM24121.1"/>
    </source>
</evidence>
<dbReference type="Proteomes" id="UP000293850">
    <property type="component" value="Chromosome"/>
</dbReference>
<dbReference type="InterPro" id="IPR008966">
    <property type="entry name" value="Adhesion_dom_sf"/>
</dbReference>
<proteinExistence type="predicted"/>
<dbReference type="RefSeq" id="WP_103770490.1">
    <property type="nucleotide sequence ID" value="NZ_CP037864.1"/>
</dbReference>
<dbReference type="EMBL" id="CP037864">
    <property type="protein sequence ID" value="QBM24121.1"/>
    <property type="molecule type" value="Genomic_DNA"/>
</dbReference>
<organism evidence="2 3">
    <name type="scientific">Citrobacter arsenatis</name>
    <dbReference type="NCBI Taxonomy" id="2546350"/>
    <lineage>
        <taxon>Bacteria</taxon>
        <taxon>Pseudomonadati</taxon>
        <taxon>Pseudomonadota</taxon>
        <taxon>Gammaproteobacteria</taxon>
        <taxon>Enterobacterales</taxon>
        <taxon>Enterobacteriaceae</taxon>
        <taxon>Citrobacter</taxon>
    </lineage>
</organism>
<evidence type="ECO:0000313" key="3">
    <source>
        <dbReference type="Proteomes" id="UP000293850"/>
    </source>
</evidence>
<dbReference type="KEGG" id="cars:E1B03_17465"/>
<accession>A0A4P6WSQ9</accession>
<gene>
    <name evidence="2" type="ORF">E1B03_17465</name>
</gene>
<evidence type="ECO:0000256" key="1">
    <source>
        <dbReference type="SAM" id="SignalP"/>
    </source>
</evidence>